<feature type="region of interest" description="Disordered" evidence="2">
    <location>
        <begin position="1"/>
        <end position="47"/>
    </location>
</feature>
<dbReference type="Pfam" id="PF20981">
    <property type="entry name" value="AAR2_1st"/>
    <property type="match status" value="1"/>
</dbReference>
<dbReference type="InterPro" id="IPR038514">
    <property type="entry name" value="AAR2_C_sf"/>
</dbReference>
<dbReference type="RefSeq" id="XP_030992908.1">
    <property type="nucleotide sequence ID" value="XM_031132785.1"/>
</dbReference>
<dbReference type="Pfam" id="PF05282">
    <property type="entry name" value="AAR2"/>
    <property type="match status" value="1"/>
</dbReference>
<evidence type="ECO:0000259" key="3">
    <source>
        <dbReference type="Pfam" id="PF05282"/>
    </source>
</evidence>
<reference evidence="5 6" key="1">
    <citation type="submission" date="2019-06" db="EMBL/GenBank/DDBJ databases">
        <title>Draft genome sequence of the filamentous fungus Phialemoniopsis curvata isolated from diesel fuel.</title>
        <authorList>
            <person name="Varaljay V.A."/>
            <person name="Lyon W.J."/>
            <person name="Crouch A.L."/>
            <person name="Drake C.E."/>
            <person name="Hollomon J.M."/>
            <person name="Nadeau L.J."/>
            <person name="Nunn H.S."/>
            <person name="Stevenson B.S."/>
            <person name="Bojanowski C.L."/>
            <person name="Crookes-Goodson W.J."/>
        </authorList>
    </citation>
    <scope>NUCLEOTIDE SEQUENCE [LARGE SCALE GENOMIC DNA]</scope>
    <source>
        <strain evidence="5 6">D216</strain>
    </source>
</reference>
<evidence type="ECO:0000313" key="6">
    <source>
        <dbReference type="Proteomes" id="UP000319257"/>
    </source>
</evidence>
<name>A0A507AUN1_9PEZI</name>
<dbReference type="CDD" id="cd13778">
    <property type="entry name" value="Aar2_C"/>
    <property type="match status" value="1"/>
</dbReference>
<dbReference type="InterPro" id="IPR007946">
    <property type="entry name" value="AAR2"/>
</dbReference>
<sequence>MPGTGPDAERAPKGEGTAAPLRTRARNISQASTGLAGSPSSLSSLAKSDSTASAGRFSINSHVSIPVTGSLPLGSLQLHQPADSPSLPPTSGGVADATVAEEEVLRPEPACLENGDCFLILGLPSDFTVGCDMMALNTKQTEFLGFRDLHPGPHFIWVSEPSAMSRCGYWFVTKERGDVRVKQWDSYTEVLGEASSQFEVRNHKDNIESTYRQLVPYRYRPDDSMPPPPPPKDPPRPGSVAGPDLATDDAVIWHHLTSYITEHLLCRVTGKKGAASEWMVETSDMARGEVNFAQASRLFKAVAGSELSFLFPRGDVDLHLLLRPTGEKKLPDTTADVLRLLEATATAPTTTTGLTEGDLVGELQFAFLTGAHLSNLSCMEQWWHLVLKVVFRAYGLALARPVLCRSLVQTLHAQLVYNEKYISGGNDDDDDGDGAGSQRQQHPKLGGATGILEATSPRNMHRLREALKLYKRRLDEALLGLGDAITREQAAVGHAFVDLEAWFWKHGWDLRSSSDEYYVAAAGDEEGGEQRKGWARLGVPHRGGHGPDDSDEDDDEYEPVVVQLDAEGREVGLVNWN</sequence>
<dbReference type="PANTHER" id="PTHR12689">
    <property type="entry name" value="A1 CISTRON SPLICING FACTOR AAR2-RELATED"/>
    <property type="match status" value="1"/>
</dbReference>
<dbReference type="InParanoid" id="A0A507AUN1"/>
<dbReference type="Gene3D" id="2.60.34.20">
    <property type="match status" value="1"/>
</dbReference>
<dbReference type="PANTHER" id="PTHR12689:SF4">
    <property type="entry name" value="PROTEIN AAR2 HOMOLOG"/>
    <property type="match status" value="1"/>
</dbReference>
<protein>
    <submittedName>
        <fullName evidence="5">Uncharacterized protein</fullName>
    </submittedName>
</protein>
<dbReference type="GeneID" id="41968462"/>
<feature type="region of interest" description="Disordered" evidence="2">
    <location>
        <begin position="218"/>
        <end position="244"/>
    </location>
</feature>
<dbReference type="STRING" id="1093900.A0A507AUN1"/>
<gene>
    <name evidence="5" type="ORF">E0L32_001015</name>
</gene>
<dbReference type="InterPro" id="IPR038516">
    <property type="entry name" value="AAR2_N_sf"/>
</dbReference>
<keyword evidence="6" id="KW-1185">Reference proteome</keyword>
<organism evidence="5 6">
    <name type="scientific">Thyridium curvatum</name>
    <dbReference type="NCBI Taxonomy" id="1093900"/>
    <lineage>
        <taxon>Eukaryota</taxon>
        <taxon>Fungi</taxon>
        <taxon>Dikarya</taxon>
        <taxon>Ascomycota</taxon>
        <taxon>Pezizomycotina</taxon>
        <taxon>Sordariomycetes</taxon>
        <taxon>Sordariomycetidae</taxon>
        <taxon>Thyridiales</taxon>
        <taxon>Thyridiaceae</taxon>
        <taxon>Thyridium</taxon>
    </lineage>
</organism>
<feature type="region of interest" description="Disordered" evidence="2">
    <location>
        <begin position="426"/>
        <end position="451"/>
    </location>
</feature>
<dbReference type="Proteomes" id="UP000319257">
    <property type="component" value="Unassembled WGS sequence"/>
</dbReference>
<dbReference type="InterPro" id="IPR033648">
    <property type="entry name" value="AAR2_C"/>
</dbReference>
<feature type="compositionally biased region" description="Low complexity" evidence="2">
    <location>
        <begin position="31"/>
        <end position="47"/>
    </location>
</feature>
<dbReference type="EMBL" id="SKBQ01000004">
    <property type="protein sequence ID" value="TPX11197.1"/>
    <property type="molecule type" value="Genomic_DNA"/>
</dbReference>
<dbReference type="CDD" id="cd13777">
    <property type="entry name" value="Aar2_N"/>
    <property type="match status" value="1"/>
</dbReference>
<feature type="region of interest" description="Disordered" evidence="2">
    <location>
        <begin position="524"/>
        <end position="556"/>
    </location>
</feature>
<feature type="domain" description="AAR2 N-terminal" evidence="4">
    <location>
        <begin position="115"/>
        <end position="270"/>
    </location>
</feature>
<feature type="region of interest" description="Disordered" evidence="2">
    <location>
        <begin position="76"/>
        <end position="95"/>
    </location>
</feature>
<evidence type="ECO:0000256" key="2">
    <source>
        <dbReference type="SAM" id="MobiDB-lite"/>
    </source>
</evidence>
<comment type="caution">
    <text evidence="5">The sequence shown here is derived from an EMBL/GenBank/DDBJ whole genome shotgun (WGS) entry which is preliminary data.</text>
</comment>
<evidence type="ECO:0000256" key="1">
    <source>
        <dbReference type="ARBA" id="ARBA00006281"/>
    </source>
</evidence>
<accession>A0A507AUN1</accession>
<dbReference type="Gene3D" id="1.25.40.550">
    <property type="entry name" value="Aar2, C-terminal domain-like"/>
    <property type="match status" value="1"/>
</dbReference>
<dbReference type="InterPro" id="IPR033647">
    <property type="entry name" value="Aar2_N"/>
</dbReference>
<evidence type="ECO:0000259" key="4">
    <source>
        <dbReference type="Pfam" id="PF20981"/>
    </source>
</evidence>
<dbReference type="OrthoDB" id="201752at2759"/>
<proteinExistence type="inferred from homology"/>
<feature type="domain" description="AAR2 C-terminal" evidence="3">
    <location>
        <begin position="356"/>
        <end position="510"/>
    </location>
</feature>
<dbReference type="AlphaFoldDB" id="A0A507AUN1"/>
<dbReference type="GO" id="GO:0000244">
    <property type="term" value="P:spliceosomal tri-snRNP complex assembly"/>
    <property type="evidence" value="ECO:0007669"/>
    <property type="project" value="TreeGrafter"/>
</dbReference>
<comment type="similarity">
    <text evidence="1">Belongs to the AAR2 family.</text>
</comment>
<evidence type="ECO:0000313" key="5">
    <source>
        <dbReference type="EMBL" id="TPX11197.1"/>
    </source>
</evidence>